<keyword evidence="13" id="KW-1185">Reference proteome</keyword>
<dbReference type="GO" id="GO:0000287">
    <property type="term" value="F:magnesium ion binding"/>
    <property type="evidence" value="ECO:0007669"/>
    <property type="project" value="UniProtKB-UniRule"/>
</dbReference>
<evidence type="ECO:0000256" key="7">
    <source>
        <dbReference type="ARBA" id="ARBA00022777"/>
    </source>
</evidence>
<evidence type="ECO:0000256" key="9">
    <source>
        <dbReference type="ARBA" id="ARBA00022842"/>
    </source>
</evidence>
<dbReference type="SUPFAM" id="SSF53613">
    <property type="entry name" value="Ribokinase-like"/>
    <property type="match status" value="1"/>
</dbReference>
<feature type="binding site" evidence="11">
    <location>
        <position position="217"/>
    </location>
    <ligand>
        <name>substrate</name>
    </ligand>
</feature>
<evidence type="ECO:0000256" key="2">
    <source>
        <dbReference type="ARBA" id="ARBA00001946"/>
    </source>
</evidence>
<dbReference type="AlphaFoldDB" id="A0A0J1FSK5"/>
<dbReference type="UniPathway" id="UPA00060">
    <property type="reaction ID" value="UER00139"/>
</dbReference>
<dbReference type="HAMAP" id="MF_00228">
    <property type="entry name" value="Thz_kinase"/>
    <property type="match status" value="1"/>
</dbReference>
<feature type="binding site" evidence="11">
    <location>
        <position position="190"/>
    </location>
    <ligand>
        <name>ATP</name>
        <dbReference type="ChEBI" id="CHEBI:30616"/>
    </ligand>
</feature>
<keyword evidence="10 11" id="KW-0784">Thiamine biosynthesis</keyword>
<keyword evidence="5 11" id="KW-0479">Metal-binding</keyword>
<comment type="catalytic activity">
    <reaction evidence="1 11">
        <text>5-(2-hydroxyethyl)-4-methylthiazole + ATP = 4-methyl-5-(2-phosphooxyethyl)-thiazole + ADP + H(+)</text>
        <dbReference type="Rhea" id="RHEA:24212"/>
        <dbReference type="ChEBI" id="CHEBI:15378"/>
        <dbReference type="ChEBI" id="CHEBI:17957"/>
        <dbReference type="ChEBI" id="CHEBI:30616"/>
        <dbReference type="ChEBI" id="CHEBI:58296"/>
        <dbReference type="ChEBI" id="CHEBI:456216"/>
        <dbReference type="EC" id="2.7.1.50"/>
    </reaction>
</comment>
<evidence type="ECO:0000256" key="6">
    <source>
        <dbReference type="ARBA" id="ARBA00022741"/>
    </source>
</evidence>
<evidence type="ECO:0000256" key="3">
    <source>
        <dbReference type="ARBA" id="ARBA00004868"/>
    </source>
</evidence>
<dbReference type="Pfam" id="PF02110">
    <property type="entry name" value="HK"/>
    <property type="match status" value="1"/>
</dbReference>
<evidence type="ECO:0000256" key="4">
    <source>
        <dbReference type="ARBA" id="ARBA00022679"/>
    </source>
</evidence>
<dbReference type="EMBL" id="LDZY01000006">
    <property type="protein sequence ID" value="KLU65958.1"/>
    <property type="molecule type" value="Genomic_DNA"/>
</dbReference>
<organism evidence="12 13">
    <name type="scientific">Desulfosporosinus acididurans</name>
    <dbReference type="NCBI Taxonomy" id="476652"/>
    <lineage>
        <taxon>Bacteria</taxon>
        <taxon>Bacillati</taxon>
        <taxon>Bacillota</taxon>
        <taxon>Clostridia</taxon>
        <taxon>Eubacteriales</taxon>
        <taxon>Desulfitobacteriaceae</taxon>
        <taxon>Desulfosporosinus</taxon>
    </lineage>
</organism>
<dbReference type="RefSeq" id="WP_242847118.1">
    <property type="nucleotide sequence ID" value="NZ_LDZY01000006.1"/>
</dbReference>
<dbReference type="InterPro" id="IPR000417">
    <property type="entry name" value="Hyethyz_kinase"/>
</dbReference>
<dbReference type="GO" id="GO:0009228">
    <property type="term" value="P:thiamine biosynthetic process"/>
    <property type="evidence" value="ECO:0007669"/>
    <property type="project" value="UniProtKB-KW"/>
</dbReference>
<dbReference type="GO" id="GO:0005524">
    <property type="term" value="F:ATP binding"/>
    <property type="evidence" value="ECO:0007669"/>
    <property type="project" value="UniProtKB-UniRule"/>
</dbReference>
<dbReference type="GO" id="GO:0009229">
    <property type="term" value="P:thiamine diphosphate biosynthetic process"/>
    <property type="evidence" value="ECO:0007669"/>
    <property type="project" value="UniProtKB-UniRule"/>
</dbReference>
<dbReference type="STRING" id="476652.DEAC_c19970"/>
<reference evidence="12 13" key="1">
    <citation type="submission" date="2015-06" db="EMBL/GenBank/DDBJ databases">
        <title>Draft genome of the moderately acidophilic sulfate reducer Candidatus Desulfosporosinus acididurans strain M1.</title>
        <authorList>
            <person name="Poehlein A."/>
            <person name="Petzsch P."/>
            <person name="Johnson B.D."/>
            <person name="Schloemann M."/>
            <person name="Daniel R."/>
            <person name="Muehling M."/>
        </authorList>
    </citation>
    <scope>NUCLEOTIDE SEQUENCE [LARGE SCALE GENOMIC DNA]</scope>
    <source>
        <strain evidence="12 13">M1</strain>
    </source>
</reference>
<dbReference type="PRINTS" id="PR01099">
    <property type="entry name" value="HYETHTZKNASE"/>
</dbReference>
<dbReference type="Gene3D" id="3.40.1190.20">
    <property type="match status" value="1"/>
</dbReference>
<comment type="cofactor">
    <cofactor evidence="2 11">
        <name>Mg(2+)</name>
        <dbReference type="ChEBI" id="CHEBI:18420"/>
    </cofactor>
</comment>
<comment type="function">
    <text evidence="11">Catalyzes the phosphorylation of the hydroxyl group of 4-methyl-5-beta-hydroxyethylthiazole (THZ).</text>
</comment>
<sequence length="289" mass="30235">MNLPLRKEDYNMINQEDIKSQIIQAVETVRQTNPMAGSVTNTVTINFVANAQLAVGGSAAMVYLPDEGEFLANVGGATYINMGTLLPIYEETLPQIAKVSHDTGKPWVLDPVAIGIGSLRNQLLREFKQYKPSVIRGNASEIIALAGLWELDGGTDVSNARGVDSTDSVSDAKAAAIALAKWTGGAVAVSGKTDLITDGSVIAFSYGGSHFMEKITGAGCSLGGVVAVYATVASPFIAALTAAAVYNLAGSRAENKVDGPGSFQIQFLDELYKASAADIASNSLEIKEV</sequence>
<evidence type="ECO:0000256" key="10">
    <source>
        <dbReference type="ARBA" id="ARBA00022977"/>
    </source>
</evidence>
<evidence type="ECO:0000256" key="8">
    <source>
        <dbReference type="ARBA" id="ARBA00022840"/>
    </source>
</evidence>
<feature type="binding site" evidence="11">
    <location>
        <position position="136"/>
    </location>
    <ligand>
        <name>ATP</name>
        <dbReference type="ChEBI" id="CHEBI:30616"/>
    </ligand>
</feature>
<proteinExistence type="inferred from homology"/>
<dbReference type="PATRIC" id="fig|476652.3.peg.2066"/>
<keyword evidence="4 11" id="KW-0808">Transferase</keyword>
<keyword evidence="7 11" id="KW-0418">Kinase</keyword>
<evidence type="ECO:0000313" key="12">
    <source>
        <dbReference type="EMBL" id="KLU65958.1"/>
    </source>
</evidence>
<evidence type="ECO:0000313" key="13">
    <source>
        <dbReference type="Proteomes" id="UP000036356"/>
    </source>
</evidence>
<dbReference type="GO" id="GO:0004417">
    <property type="term" value="F:hydroxyethylthiazole kinase activity"/>
    <property type="evidence" value="ECO:0007669"/>
    <property type="project" value="UniProtKB-UniRule"/>
</dbReference>
<dbReference type="CDD" id="cd01170">
    <property type="entry name" value="THZ_kinase"/>
    <property type="match status" value="1"/>
</dbReference>
<name>A0A0J1FSK5_9FIRM</name>
<evidence type="ECO:0000256" key="11">
    <source>
        <dbReference type="HAMAP-Rule" id="MF_00228"/>
    </source>
</evidence>
<dbReference type="InterPro" id="IPR029056">
    <property type="entry name" value="Ribokinase-like"/>
</dbReference>
<keyword evidence="9 11" id="KW-0460">Magnesium</keyword>
<keyword evidence="6 11" id="KW-0547">Nucleotide-binding</keyword>
<feature type="binding site" evidence="11">
    <location>
        <position position="61"/>
    </location>
    <ligand>
        <name>substrate</name>
    </ligand>
</feature>
<dbReference type="PIRSF" id="PIRSF000513">
    <property type="entry name" value="Thz_kinase"/>
    <property type="match status" value="1"/>
</dbReference>
<evidence type="ECO:0000256" key="1">
    <source>
        <dbReference type="ARBA" id="ARBA00001771"/>
    </source>
</evidence>
<dbReference type="EC" id="2.7.1.50" evidence="11"/>
<accession>A0A0J1FSK5</accession>
<dbReference type="Proteomes" id="UP000036356">
    <property type="component" value="Unassembled WGS sequence"/>
</dbReference>
<keyword evidence="8 11" id="KW-0067">ATP-binding</keyword>
<dbReference type="NCBIfam" id="NF006830">
    <property type="entry name" value="PRK09355.1"/>
    <property type="match status" value="1"/>
</dbReference>
<comment type="similarity">
    <text evidence="11">Belongs to the Thz kinase family.</text>
</comment>
<gene>
    <name evidence="11 12" type="primary">thiM</name>
    <name evidence="12" type="ORF">DEAC_c19970</name>
</gene>
<protein>
    <recommendedName>
        <fullName evidence="11">Hydroxyethylthiazole kinase</fullName>
        <ecNumber evidence="11">2.7.1.50</ecNumber>
    </recommendedName>
    <alternativeName>
        <fullName evidence="11">4-methyl-5-beta-hydroxyethylthiazole kinase</fullName>
        <shortName evidence="11">TH kinase</shortName>
        <shortName evidence="11">Thz kinase</shortName>
    </alternativeName>
</protein>
<comment type="pathway">
    <text evidence="3 11">Cofactor biosynthesis; thiamine diphosphate biosynthesis; 4-methyl-5-(2-phosphoethyl)-thiazole from 5-(2-hydroxyethyl)-4-methylthiazole: step 1/1.</text>
</comment>
<comment type="caution">
    <text evidence="12">The sequence shown here is derived from an EMBL/GenBank/DDBJ whole genome shotgun (WGS) entry which is preliminary data.</text>
</comment>
<evidence type="ECO:0000256" key="5">
    <source>
        <dbReference type="ARBA" id="ARBA00022723"/>
    </source>
</evidence>